<evidence type="ECO:0000313" key="2">
    <source>
        <dbReference type="EMBL" id="EHR77704.1"/>
    </source>
</evidence>
<keyword evidence="1" id="KW-1133">Transmembrane helix</keyword>
<dbReference type="PaxDb" id="523849-OCC_09786"/>
<reference evidence="2 3" key="1">
    <citation type="journal article" date="2012" name="J. Bacteriol.">
        <title>Genome sequence of the model hyperthermophilic archaeon Thermococcus litoralis NS-C.</title>
        <authorList>
            <person name="Gardner A.F."/>
            <person name="Kumar S."/>
            <person name="Perler F.B."/>
        </authorList>
    </citation>
    <scope>NUCLEOTIDE SEQUENCE [LARGE SCALE GENOMIC DNA]</scope>
    <source>
        <strain evidence="3">ATCC 51850 / DSM 5473 / JCM 8560 / NS-C</strain>
    </source>
</reference>
<dbReference type="KEGG" id="tlt:OCC_09786"/>
<proteinExistence type="predicted"/>
<feature type="transmembrane region" description="Helical" evidence="1">
    <location>
        <begin position="35"/>
        <end position="56"/>
    </location>
</feature>
<dbReference type="InterPro" id="IPR002760">
    <property type="entry name" value="O_anti_polymase"/>
</dbReference>
<keyword evidence="1" id="KW-0812">Transmembrane</keyword>
<organism evidence="2 3">
    <name type="scientific">Thermococcus litoralis (strain ATCC 51850 / DSM 5473 / JCM 8560 / NS-C)</name>
    <dbReference type="NCBI Taxonomy" id="523849"/>
    <lineage>
        <taxon>Archaea</taxon>
        <taxon>Methanobacteriati</taxon>
        <taxon>Methanobacteriota</taxon>
        <taxon>Thermococci</taxon>
        <taxon>Thermococcales</taxon>
        <taxon>Thermococcaceae</taxon>
        <taxon>Thermococcus</taxon>
    </lineage>
</organism>
<dbReference type="STRING" id="523849.OCC_09786"/>
<dbReference type="EMBL" id="CP006670">
    <property type="protein sequence ID" value="EHR77704.1"/>
    <property type="molecule type" value="Genomic_DNA"/>
</dbReference>
<dbReference type="AlphaFoldDB" id="H3ZQX8"/>
<keyword evidence="1" id="KW-0472">Membrane</keyword>
<evidence type="ECO:0000256" key="1">
    <source>
        <dbReference type="SAM" id="Phobius"/>
    </source>
</evidence>
<name>H3ZQX8_THELN</name>
<evidence type="ECO:0000313" key="3">
    <source>
        <dbReference type="Proteomes" id="UP000015502"/>
    </source>
</evidence>
<gene>
    <name evidence="2" type="ORF">OCC_09786</name>
</gene>
<dbReference type="Proteomes" id="UP000015502">
    <property type="component" value="Chromosome"/>
</dbReference>
<keyword evidence="3" id="KW-1185">Reference proteome</keyword>
<dbReference type="OrthoDB" id="102256at2157"/>
<accession>H3ZQX8</accession>
<feature type="transmembrane region" description="Helical" evidence="1">
    <location>
        <begin position="76"/>
        <end position="98"/>
    </location>
</feature>
<feature type="transmembrane region" description="Helical" evidence="1">
    <location>
        <begin position="118"/>
        <end position="141"/>
    </location>
</feature>
<protein>
    <submittedName>
        <fullName evidence="2">Uncharacterized protein</fullName>
    </submittedName>
</protein>
<dbReference type="HOGENOM" id="CLU_1754803_0_0_2"/>
<sequence>MTFRQALIGLPVFLFVVFLSGNLEALLVRMGFTFLIFHNIVSVSLPFGFFHGKLLLHSDPRWRVAFMFTLNGRYTYFLFGQPIADFGILGVVEAYLFGSLLRLSETNKKTASVVLATLIYALESGVDAFILSVLLLFGGVYSKYASKG</sequence>
<dbReference type="Pfam" id="PF01901">
    <property type="entry name" value="O_anti_polymase"/>
    <property type="match status" value="1"/>
</dbReference>